<evidence type="ECO:0000313" key="7">
    <source>
        <dbReference type="Proteomes" id="UP000243459"/>
    </source>
</evidence>
<feature type="region of interest" description="Disordered" evidence="4">
    <location>
        <begin position="98"/>
        <end position="117"/>
    </location>
</feature>
<feature type="short sequence motif" description="Bipartite nuclear localization signal" evidence="2">
    <location>
        <begin position="70"/>
        <end position="80"/>
    </location>
</feature>
<evidence type="ECO:0000313" key="6">
    <source>
        <dbReference type="EMBL" id="ONK71656.1"/>
    </source>
</evidence>
<comment type="function">
    <text evidence="3">Transcription activator.</text>
</comment>
<keyword evidence="3" id="KW-0804">Transcription</keyword>
<protein>
    <recommendedName>
        <fullName evidence="3">Growth-regulating factor</fullName>
    </recommendedName>
</protein>
<keyword evidence="1 2" id="KW-0539">Nucleus</keyword>
<dbReference type="Gramene" id="ONK71656">
    <property type="protein sequence ID" value="ONK71656"/>
    <property type="gene ID" value="A4U43_C04F10980"/>
</dbReference>
<comment type="similarity">
    <text evidence="3">Belongs to the GRF family.</text>
</comment>
<comment type="subcellular location">
    <subcellularLocation>
        <location evidence="2 3">Nucleus</location>
    </subcellularLocation>
</comment>
<dbReference type="PANTHER" id="PTHR31602">
    <property type="entry name" value="GROWTH-REGULATING FACTOR 5"/>
    <property type="match status" value="1"/>
</dbReference>
<dbReference type="Pfam" id="PF08879">
    <property type="entry name" value="WRC"/>
    <property type="match status" value="1"/>
</dbReference>
<dbReference type="GO" id="GO:0006351">
    <property type="term" value="P:DNA-templated transcription"/>
    <property type="evidence" value="ECO:0007669"/>
    <property type="project" value="UniProtKB-UniRule"/>
</dbReference>
<dbReference type="OMA" id="IDAWSSE"/>
<dbReference type="EMBL" id="CM007384">
    <property type="protein sequence ID" value="ONK71656.1"/>
    <property type="molecule type" value="Genomic_DNA"/>
</dbReference>
<dbReference type="AlphaFoldDB" id="A0A5P1EZX7"/>
<gene>
    <name evidence="6" type="ORF">A4U43_C04F10980</name>
</gene>
<dbReference type="GO" id="GO:0005524">
    <property type="term" value="F:ATP binding"/>
    <property type="evidence" value="ECO:0007669"/>
    <property type="project" value="UniProtKB-UniRule"/>
</dbReference>
<dbReference type="PROSITE" id="PS51667">
    <property type="entry name" value="WRC"/>
    <property type="match status" value="1"/>
</dbReference>
<name>A0A5P1EZX7_ASPOF</name>
<keyword evidence="3" id="KW-0805">Transcription regulation</keyword>
<evidence type="ECO:0000256" key="3">
    <source>
        <dbReference type="RuleBase" id="RU367127"/>
    </source>
</evidence>
<evidence type="ECO:0000256" key="4">
    <source>
        <dbReference type="SAM" id="MobiDB-lite"/>
    </source>
</evidence>
<dbReference type="GO" id="GO:0005634">
    <property type="term" value="C:nucleus"/>
    <property type="evidence" value="ECO:0007669"/>
    <property type="project" value="UniProtKB-SubCell"/>
</dbReference>
<feature type="compositionally biased region" description="Basic residues" evidence="4">
    <location>
        <begin position="98"/>
        <end position="114"/>
    </location>
</feature>
<reference evidence="7" key="1">
    <citation type="journal article" date="2017" name="Nat. Commun.">
        <title>The asparagus genome sheds light on the origin and evolution of a young Y chromosome.</title>
        <authorList>
            <person name="Harkess A."/>
            <person name="Zhou J."/>
            <person name="Xu C."/>
            <person name="Bowers J.E."/>
            <person name="Van der Hulst R."/>
            <person name="Ayyampalayam S."/>
            <person name="Mercati F."/>
            <person name="Riccardi P."/>
            <person name="McKain M.R."/>
            <person name="Kakrana A."/>
            <person name="Tang H."/>
            <person name="Ray J."/>
            <person name="Groenendijk J."/>
            <person name="Arikit S."/>
            <person name="Mathioni S.M."/>
            <person name="Nakano M."/>
            <person name="Shan H."/>
            <person name="Telgmann-Rauber A."/>
            <person name="Kanno A."/>
            <person name="Yue Z."/>
            <person name="Chen H."/>
            <person name="Li W."/>
            <person name="Chen Y."/>
            <person name="Xu X."/>
            <person name="Zhang Y."/>
            <person name="Luo S."/>
            <person name="Chen H."/>
            <person name="Gao J."/>
            <person name="Mao Z."/>
            <person name="Pires J.C."/>
            <person name="Luo M."/>
            <person name="Kudrna D."/>
            <person name="Wing R.A."/>
            <person name="Meyers B.C."/>
            <person name="Yi K."/>
            <person name="Kong H."/>
            <person name="Lavrijsen P."/>
            <person name="Sunseri F."/>
            <person name="Falavigna A."/>
            <person name="Ye Y."/>
            <person name="Leebens-Mack J.H."/>
            <person name="Chen G."/>
        </authorList>
    </citation>
    <scope>NUCLEOTIDE SEQUENCE [LARGE SCALE GENOMIC DNA]</scope>
    <source>
        <strain evidence="7">cv. DH0086</strain>
    </source>
</reference>
<organism evidence="6 7">
    <name type="scientific">Asparagus officinalis</name>
    <name type="common">Garden asparagus</name>
    <dbReference type="NCBI Taxonomy" id="4686"/>
    <lineage>
        <taxon>Eukaryota</taxon>
        <taxon>Viridiplantae</taxon>
        <taxon>Streptophyta</taxon>
        <taxon>Embryophyta</taxon>
        <taxon>Tracheophyta</taxon>
        <taxon>Spermatophyta</taxon>
        <taxon>Magnoliopsida</taxon>
        <taxon>Liliopsida</taxon>
        <taxon>Asparagales</taxon>
        <taxon>Asparagaceae</taxon>
        <taxon>Asparagoideae</taxon>
        <taxon>Asparagus</taxon>
    </lineage>
</organism>
<feature type="short sequence motif" description="Bipartite nuclear localization signal" evidence="2">
    <location>
        <begin position="98"/>
        <end position="105"/>
    </location>
</feature>
<dbReference type="Proteomes" id="UP000243459">
    <property type="component" value="Chromosome 4"/>
</dbReference>
<evidence type="ECO:0000259" key="5">
    <source>
        <dbReference type="PROSITE" id="PS51667"/>
    </source>
</evidence>
<evidence type="ECO:0000256" key="2">
    <source>
        <dbReference type="PROSITE-ProRule" id="PRU01002"/>
    </source>
</evidence>
<proteinExistence type="inferred from homology"/>
<feature type="domain" description="WRC" evidence="5">
    <location>
        <begin position="65"/>
        <end position="109"/>
    </location>
</feature>
<dbReference type="PANTHER" id="PTHR31602:SF114">
    <property type="entry name" value="GROWTH-REGULATING FACTOR"/>
    <property type="match status" value="1"/>
</dbReference>
<dbReference type="InterPro" id="IPR014977">
    <property type="entry name" value="WRC_dom"/>
</dbReference>
<keyword evidence="7" id="KW-1185">Reference proteome</keyword>
<comment type="domain">
    <text evidence="3">The QLQ domain and WRC domain may be involved in protein-protein interaction and DNA-binding, respectively.</text>
</comment>
<accession>A0A5P1EZX7</accession>
<dbReference type="InterPro" id="IPR031137">
    <property type="entry name" value="GRF"/>
</dbReference>
<evidence type="ECO:0000256" key="1">
    <source>
        <dbReference type="ARBA" id="ARBA00023242"/>
    </source>
</evidence>
<sequence length="368" mass="40613">MMIMGRSWARSCLAGDKKRVEGSNANASIFSLFAQRFSSSLHFLASLQKAVLGGALNLRFTGKADPEPGRCRRTDGKKWRCARDAAPDQKYCERHLHRGRPRSRKPVEHRKPRCKPSINTTVDVAPAEIAAAAVVKSPPAAAASFELNRPFQTVEPRSQDWTKSYSENYSSDMQSDMQHYEELPNLNYTDSNDHWRSFLNPNPSSLDETNNADYSEPPRRFIDAWSSENISAGTTSHADDSSVSASDKLPLSTLTLSMSNPIEDETKGAIKSLSLHWLTPNSTPGGPLAEVLHSSSNHKNNAEFIDLMWGSCCRSREVSPRDSPLVSSPSEVLQKALVSLSDSSSSSSPTFAAASRSDFAFQWMNLNK</sequence>
<keyword evidence="3" id="KW-0010">Activator</keyword>
<dbReference type="GO" id="GO:0032502">
    <property type="term" value="P:developmental process"/>
    <property type="evidence" value="ECO:0007669"/>
    <property type="project" value="InterPro"/>
</dbReference>